<sequence length="45" mass="4990">MTNPPITKRDKQTRSHNFATLVGLLSFVVVAFFVGNAWARIRGTA</sequence>
<dbReference type="RefSeq" id="WP_305932519.1">
    <property type="nucleotide sequence ID" value="NZ_JAVAIM010000001.1"/>
</dbReference>
<comment type="caution">
    <text evidence="2">The sequence shown here is derived from an EMBL/GenBank/DDBJ whole genome shotgun (WGS) entry which is preliminary data.</text>
</comment>
<evidence type="ECO:0000313" key="2">
    <source>
        <dbReference type="EMBL" id="MDP4575194.1"/>
    </source>
</evidence>
<protein>
    <recommendedName>
        <fullName evidence="4">Cytochrome C oxidase assembly protein</fullName>
    </recommendedName>
</protein>
<keyword evidence="1" id="KW-0812">Transmembrane</keyword>
<name>A0ABT9HPY3_9SPHN</name>
<organism evidence="2 3">
    <name type="scientific">Qipengyuania profundimaris</name>
    <dbReference type="NCBI Taxonomy" id="3067652"/>
    <lineage>
        <taxon>Bacteria</taxon>
        <taxon>Pseudomonadati</taxon>
        <taxon>Pseudomonadota</taxon>
        <taxon>Alphaproteobacteria</taxon>
        <taxon>Sphingomonadales</taxon>
        <taxon>Erythrobacteraceae</taxon>
        <taxon>Qipengyuania</taxon>
    </lineage>
</organism>
<dbReference type="Proteomes" id="UP001240639">
    <property type="component" value="Unassembled WGS sequence"/>
</dbReference>
<gene>
    <name evidence="2" type="ORF">Q9K02_08615</name>
</gene>
<dbReference type="EMBL" id="JAVAIM010000001">
    <property type="protein sequence ID" value="MDP4575194.1"/>
    <property type="molecule type" value="Genomic_DNA"/>
</dbReference>
<evidence type="ECO:0000313" key="3">
    <source>
        <dbReference type="Proteomes" id="UP001240639"/>
    </source>
</evidence>
<feature type="transmembrane region" description="Helical" evidence="1">
    <location>
        <begin position="18"/>
        <end position="39"/>
    </location>
</feature>
<accession>A0ABT9HPY3</accession>
<evidence type="ECO:0000256" key="1">
    <source>
        <dbReference type="SAM" id="Phobius"/>
    </source>
</evidence>
<reference evidence="2 3" key="1">
    <citation type="submission" date="2023-08" db="EMBL/GenBank/DDBJ databases">
        <title>genomic of G39.</title>
        <authorList>
            <person name="Wang Y."/>
        </authorList>
    </citation>
    <scope>NUCLEOTIDE SEQUENCE [LARGE SCALE GENOMIC DNA]</scope>
    <source>
        <strain evidence="2 3">G39</strain>
    </source>
</reference>
<proteinExistence type="predicted"/>
<keyword evidence="3" id="KW-1185">Reference proteome</keyword>
<evidence type="ECO:0008006" key="4">
    <source>
        <dbReference type="Google" id="ProtNLM"/>
    </source>
</evidence>
<keyword evidence="1" id="KW-1133">Transmembrane helix</keyword>
<keyword evidence="1" id="KW-0472">Membrane</keyword>